<dbReference type="RefSeq" id="XP_024749217.1">
    <property type="nucleotide sequence ID" value="XM_024895338.1"/>
</dbReference>
<evidence type="ECO:0000256" key="1">
    <source>
        <dbReference type="SAM" id="MobiDB-lite"/>
    </source>
</evidence>
<proteinExistence type="predicted"/>
<dbReference type="Proteomes" id="UP000241546">
    <property type="component" value="Unassembled WGS sequence"/>
</dbReference>
<dbReference type="GeneID" id="36603456"/>
<dbReference type="InterPro" id="IPR054448">
    <property type="entry name" value="HTH_put_ascomycetes"/>
</dbReference>
<evidence type="ECO:0000313" key="3">
    <source>
        <dbReference type="EMBL" id="PTB65897.1"/>
    </source>
</evidence>
<feature type="compositionally biased region" description="Low complexity" evidence="1">
    <location>
        <begin position="1"/>
        <end position="12"/>
    </location>
</feature>
<accession>A0A2T4B991</accession>
<dbReference type="OrthoDB" id="4085451at2759"/>
<keyword evidence="4" id="KW-1185">Reference proteome</keyword>
<feature type="domain" description="Helix-turn-helix" evidence="2">
    <location>
        <begin position="145"/>
        <end position="188"/>
    </location>
</feature>
<feature type="region of interest" description="Disordered" evidence="1">
    <location>
        <begin position="1"/>
        <end position="109"/>
    </location>
</feature>
<reference evidence="4" key="1">
    <citation type="submission" date="2016-07" db="EMBL/GenBank/DDBJ databases">
        <title>Multiple horizontal gene transfer events from other fungi enriched the ability of initially mycotrophic Trichoderma (Ascomycota) to feed on dead plant biomass.</title>
        <authorList>
            <consortium name="DOE Joint Genome Institute"/>
            <person name="Atanasova L."/>
            <person name="Chenthamara K."/>
            <person name="Zhang J."/>
            <person name="Grujic M."/>
            <person name="Henrissat B."/>
            <person name="Kuo A."/>
            <person name="Aerts A."/>
            <person name="Salamov A."/>
            <person name="Lipzen A."/>
            <person name="Labutti K."/>
            <person name="Barry K."/>
            <person name="Miao Y."/>
            <person name="Rahimi M.J."/>
            <person name="Shen Q."/>
            <person name="Grigoriev I.V."/>
            <person name="Kubicek C.P."/>
            <person name="Druzhinina I.S."/>
        </authorList>
    </citation>
    <scope>NUCLEOTIDE SEQUENCE [LARGE SCALE GENOMIC DNA]</scope>
    <source>
        <strain evidence="4">TUCIM 6016</strain>
    </source>
</reference>
<gene>
    <name evidence="3" type="ORF">BBK36DRAFT_1169585</name>
</gene>
<feature type="compositionally biased region" description="Basic and acidic residues" evidence="1">
    <location>
        <begin position="46"/>
        <end position="57"/>
    </location>
</feature>
<sequence>MGASSSKAAARGAARKYPTRTPGAVPQATTRVRPQQPASQTASRGDGSKDEAVRADAMDPDFTPGDFSRRLHQMGIVQPNPTLSHSSTASPNLSPESLDVPPGPQFAPAKRNTTLSVLEARRHLEQIAAEDLENMGRDAGRRRLADMRTILDAVHMLNNGFSAADVEKRLRLAPGLLSKLGPSGVLTHIPAQ</sequence>
<evidence type="ECO:0000259" key="2">
    <source>
        <dbReference type="Pfam" id="PF22943"/>
    </source>
</evidence>
<protein>
    <recommendedName>
        <fullName evidence="2">Helix-turn-helix domain-containing protein</fullName>
    </recommendedName>
</protein>
<evidence type="ECO:0000313" key="4">
    <source>
        <dbReference type="Proteomes" id="UP000241546"/>
    </source>
</evidence>
<dbReference type="AlphaFoldDB" id="A0A2T4B991"/>
<dbReference type="Pfam" id="PF22943">
    <property type="entry name" value="HTH_68"/>
    <property type="match status" value="1"/>
</dbReference>
<feature type="compositionally biased region" description="Polar residues" evidence="1">
    <location>
        <begin position="27"/>
        <end position="43"/>
    </location>
</feature>
<name>A0A2T4B991_9HYPO</name>
<organism evidence="3 4">
    <name type="scientific">Trichoderma citrinoviride</name>
    <dbReference type="NCBI Taxonomy" id="58853"/>
    <lineage>
        <taxon>Eukaryota</taxon>
        <taxon>Fungi</taxon>
        <taxon>Dikarya</taxon>
        <taxon>Ascomycota</taxon>
        <taxon>Pezizomycotina</taxon>
        <taxon>Sordariomycetes</taxon>
        <taxon>Hypocreomycetidae</taxon>
        <taxon>Hypocreales</taxon>
        <taxon>Hypocreaceae</taxon>
        <taxon>Trichoderma</taxon>
    </lineage>
</organism>
<feature type="compositionally biased region" description="Polar residues" evidence="1">
    <location>
        <begin position="79"/>
        <end position="95"/>
    </location>
</feature>
<dbReference type="EMBL" id="KZ680214">
    <property type="protein sequence ID" value="PTB65897.1"/>
    <property type="molecule type" value="Genomic_DNA"/>
</dbReference>